<dbReference type="GO" id="GO:0005886">
    <property type="term" value="C:plasma membrane"/>
    <property type="evidence" value="ECO:0007669"/>
    <property type="project" value="UniProtKB-SubCell"/>
</dbReference>
<dbReference type="RefSeq" id="WP_092044493.1">
    <property type="nucleotide sequence ID" value="NZ_FOTK01000030.1"/>
</dbReference>
<dbReference type="GO" id="GO:0015171">
    <property type="term" value="F:amino acid transmembrane transporter activity"/>
    <property type="evidence" value="ECO:0007669"/>
    <property type="project" value="TreeGrafter"/>
</dbReference>
<dbReference type="STRING" id="582667.SAMN05192568_103042"/>
<gene>
    <name evidence="7" type="ORF">SAMN05192568_103042</name>
</gene>
<feature type="transmembrane region" description="Helical" evidence="6">
    <location>
        <begin position="36"/>
        <end position="55"/>
    </location>
</feature>
<dbReference type="OrthoDB" id="5638726at2"/>
<keyword evidence="4 6" id="KW-1133">Transmembrane helix</keyword>
<accession>A0A1I4QLZ8</accession>
<evidence type="ECO:0000256" key="4">
    <source>
        <dbReference type="ARBA" id="ARBA00022989"/>
    </source>
</evidence>
<comment type="subcellular location">
    <subcellularLocation>
        <location evidence="1">Cell membrane</location>
        <topology evidence="1">Multi-pass membrane protein</topology>
    </subcellularLocation>
</comment>
<keyword evidence="2" id="KW-1003">Cell membrane</keyword>
<evidence type="ECO:0000256" key="6">
    <source>
        <dbReference type="SAM" id="Phobius"/>
    </source>
</evidence>
<organism evidence="7 8">
    <name type="scientific">Methylobacterium pseudosasicola</name>
    <dbReference type="NCBI Taxonomy" id="582667"/>
    <lineage>
        <taxon>Bacteria</taxon>
        <taxon>Pseudomonadati</taxon>
        <taxon>Pseudomonadota</taxon>
        <taxon>Alphaproteobacteria</taxon>
        <taxon>Hyphomicrobiales</taxon>
        <taxon>Methylobacteriaceae</taxon>
        <taxon>Methylobacterium</taxon>
    </lineage>
</organism>
<name>A0A1I4QLZ8_9HYPH</name>
<feature type="transmembrane region" description="Helical" evidence="6">
    <location>
        <begin position="145"/>
        <end position="169"/>
    </location>
</feature>
<dbReference type="EMBL" id="FOTK01000030">
    <property type="protein sequence ID" value="SFM40725.1"/>
    <property type="molecule type" value="Genomic_DNA"/>
</dbReference>
<evidence type="ECO:0000313" key="8">
    <source>
        <dbReference type="Proteomes" id="UP000199048"/>
    </source>
</evidence>
<keyword evidence="3 6" id="KW-0812">Transmembrane</keyword>
<dbReference type="PANTHER" id="PTHR30086">
    <property type="entry name" value="ARGININE EXPORTER PROTEIN ARGO"/>
    <property type="match status" value="1"/>
</dbReference>
<dbReference type="PANTHER" id="PTHR30086:SF20">
    <property type="entry name" value="ARGININE EXPORTER PROTEIN ARGO-RELATED"/>
    <property type="match status" value="1"/>
</dbReference>
<dbReference type="Proteomes" id="UP000199048">
    <property type="component" value="Unassembled WGS sequence"/>
</dbReference>
<feature type="transmembrane region" description="Helical" evidence="6">
    <location>
        <begin position="67"/>
        <end position="85"/>
    </location>
</feature>
<keyword evidence="8" id="KW-1185">Reference proteome</keyword>
<evidence type="ECO:0000256" key="3">
    <source>
        <dbReference type="ARBA" id="ARBA00022692"/>
    </source>
</evidence>
<evidence type="ECO:0000256" key="2">
    <source>
        <dbReference type="ARBA" id="ARBA00022475"/>
    </source>
</evidence>
<dbReference type="AlphaFoldDB" id="A0A1I4QLZ8"/>
<reference evidence="8" key="1">
    <citation type="submission" date="2016-10" db="EMBL/GenBank/DDBJ databases">
        <authorList>
            <person name="Varghese N."/>
            <person name="Submissions S."/>
        </authorList>
    </citation>
    <scope>NUCLEOTIDE SEQUENCE [LARGE SCALE GENOMIC DNA]</scope>
    <source>
        <strain evidence="8">BL36</strain>
    </source>
</reference>
<feature type="transmembrane region" description="Helical" evidence="6">
    <location>
        <begin position="181"/>
        <end position="199"/>
    </location>
</feature>
<protein>
    <submittedName>
        <fullName evidence="7">L-lysine exporter family protein LysE/ArgO</fullName>
    </submittedName>
</protein>
<evidence type="ECO:0000313" key="7">
    <source>
        <dbReference type="EMBL" id="SFM40725.1"/>
    </source>
</evidence>
<keyword evidence="5 6" id="KW-0472">Membrane</keyword>
<dbReference type="Pfam" id="PF01810">
    <property type="entry name" value="LysE"/>
    <property type="match status" value="1"/>
</dbReference>
<feature type="transmembrane region" description="Helical" evidence="6">
    <location>
        <begin position="6"/>
        <end position="27"/>
    </location>
</feature>
<proteinExistence type="predicted"/>
<sequence>MLEVYLTGLSVSGGLILAIGAQNAFVLRQGLRGEHVALVCATCAASDALLILVGITSFRSIVVLAPWLRPAMLYAGAAFLIWYGARSLRSAFAATEVLQPALGSAAGLGRTLATCLALTWLNPHVYLDTLLLIGSISTRFPGQEAAFAAGAVTASVAFFFSLGYGAAILRPLFAKPAAWRVLEGVIALTMWVIAAELLLGGR</sequence>
<evidence type="ECO:0000256" key="1">
    <source>
        <dbReference type="ARBA" id="ARBA00004651"/>
    </source>
</evidence>
<dbReference type="InterPro" id="IPR001123">
    <property type="entry name" value="LeuE-type"/>
</dbReference>
<evidence type="ECO:0000256" key="5">
    <source>
        <dbReference type="ARBA" id="ARBA00023136"/>
    </source>
</evidence>